<dbReference type="InterPro" id="IPR013022">
    <property type="entry name" value="Xyl_isomerase-like_TIM-brl"/>
</dbReference>
<evidence type="ECO:0000313" key="3">
    <source>
        <dbReference type="EMBL" id="MDM7886464.1"/>
    </source>
</evidence>
<dbReference type="GO" id="GO:0016853">
    <property type="term" value="F:isomerase activity"/>
    <property type="evidence" value="ECO:0007669"/>
    <property type="project" value="UniProtKB-KW"/>
</dbReference>
<reference evidence="3 4" key="1">
    <citation type="submission" date="2023-06" db="EMBL/GenBank/DDBJ databases">
        <authorList>
            <person name="Feng G."/>
            <person name="Li J."/>
            <person name="Zhu H."/>
        </authorList>
    </citation>
    <scope>NUCLEOTIDE SEQUENCE [LARGE SCALE GENOMIC DNA]</scope>
    <source>
        <strain evidence="3 4">RHCKG23</strain>
    </source>
</reference>
<gene>
    <name evidence="3" type="ORF">QUG92_15245</name>
</gene>
<evidence type="ECO:0000313" key="4">
    <source>
        <dbReference type="Proteomes" id="UP001237823"/>
    </source>
</evidence>
<dbReference type="Gene3D" id="3.20.20.150">
    <property type="entry name" value="Divalent-metal-dependent TIM barrel enzymes"/>
    <property type="match status" value="1"/>
</dbReference>
<organism evidence="3 4">
    <name type="scientific">Curtobacterium citri</name>
    <dbReference type="NCBI Taxonomy" id="3055139"/>
    <lineage>
        <taxon>Bacteria</taxon>
        <taxon>Bacillati</taxon>
        <taxon>Actinomycetota</taxon>
        <taxon>Actinomycetes</taxon>
        <taxon>Micrococcales</taxon>
        <taxon>Microbacteriaceae</taxon>
        <taxon>Curtobacterium</taxon>
    </lineage>
</organism>
<name>A0ABT7TA65_9MICO</name>
<keyword evidence="4" id="KW-1185">Reference proteome</keyword>
<sequence>MTPVRPTVSLQLYTVNAALEPDLDAGVARLAAIGFDTVEAFAFVDRAPQLKQAFDAHGISAKTGHAFLVEESVPLPDGTSMTAPSHADTFAAAQVLGIEIVIDPFVGPAAWTTREGVERVAARLNAAAEEAAAHGMRVGYHNHDHELRPHIDGKPALQVLAEMLDPRVVLELDLYWATAAGIDVVAFVQELGDRIVAVHVKDGPMRDGISTAQVPTDQTPAGQGDVRLADALAAAPALEYAVIEFDGFDGDVFDGVEQSYRWLRATLAGSDETAATEVSA</sequence>
<accession>A0ABT7TA65</accession>
<dbReference type="Pfam" id="PF01261">
    <property type="entry name" value="AP_endonuc_2"/>
    <property type="match status" value="1"/>
</dbReference>
<dbReference type="PANTHER" id="PTHR12110">
    <property type="entry name" value="HYDROXYPYRUVATE ISOMERASE"/>
    <property type="match status" value="1"/>
</dbReference>
<dbReference type="RefSeq" id="WP_289459815.1">
    <property type="nucleotide sequence ID" value="NZ_JAUCML010000012.1"/>
</dbReference>
<proteinExistence type="predicted"/>
<keyword evidence="3" id="KW-0413">Isomerase</keyword>
<dbReference type="SUPFAM" id="SSF51658">
    <property type="entry name" value="Xylose isomerase-like"/>
    <property type="match status" value="1"/>
</dbReference>
<evidence type="ECO:0000256" key="1">
    <source>
        <dbReference type="ARBA" id="ARBA00023277"/>
    </source>
</evidence>
<evidence type="ECO:0000259" key="2">
    <source>
        <dbReference type="Pfam" id="PF01261"/>
    </source>
</evidence>
<dbReference type="Proteomes" id="UP001237823">
    <property type="component" value="Unassembled WGS sequence"/>
</dbReference>
<protein>
    <submittedName>
        <fullName evidence="3">Sugar phosphate isomerase/epimerase</fullName>
    </submittedName>
</protein>
<feature type="domain" description="Xylose isomerase-like TIM barrel" evidence="2">
    <location>
        <begin position="27"/>
        <end position="265"/>
    </location>
</feature>
<dbReference type="EMBL" id="JAUCML010000012">
    <property type="protein sequence ID" value="MDM7886464.1"/>
    <property type="molecule type" value="Genomic_DNA"/>
</dbReference>
<dbReference type="PANTHER" id="PTHR12110:SF41">
    <property type="entry name" value="INOSOSE DEHYDRATASE"/>
    <property type="match status" value="1"/>
</dbReference>
<comment type="caution">
    <text evidence="3">The sequence shown here is derived from an EMBL/GenBank/DDBJ whole genome shotgun (WGS) entry which is preliminary data.</text>
</comment>
<keyword evidence="1" id="KW-0119">Carbohydrate metabolism</keyword>
<dbReference type="InterPro" id="IPR036237">
    <property type="entry name" value="Xyl_isomerase-like_sf"/>
</dbReference>
<dbReference type="InterPro" id="IPR050312">
    <property type="entry name" value="IolE/XylAMocC-like"/>
</dbReference>